<keyword evidence="2" id="KW-1185">Reference proteome</keyword>
<dbReference type="AlphaFoldDB" id="A0A918HRC8"/>
<evidence type="ECO:0000313" key="2">
    <source>
        <dbReference type="Proteomes" id="UP000646776"/>
    </source>
</evidence>
<comment type="caution">
    <text evidence="1">The sequence shown here is derived from an EMBL/GenBank/DDBJ whole genome shotgun (WGS) entry which is preliminary data.</text>
</comment>
<proteinExistence type="predicted"/>
<accession>A0A918HRC8</accession>
<dbReference type="RefSeq" id="WP_189718357.1">
    <property type="nucleotide sequence ID" value="NZ_BMSA01000057.1"/>
</dbReference>
<organism evidence="1 2">
    <name type="scientific">Streptomyces phaeofaciens</name>
    <dbReference type="NCBI Taxonomy" id="68254"/>
    <lineage>
        <taxon>Bacteria</taxon>
        <taxon>Bacillati</taxon>
        <taxon>Actinomycetota</taxon>
        <taxon>Actinomycetes</taxon>
        <taxon>Kitasatosporales</taxon>
        <taxon>Streptomycetaceae</taxon>
        <taxon>Streptomyces</taxon>
    </lineage>
</organism>
<reference evidence="1" key="2">
    <citation type="submission" date="2020-09" db="EMBL/GenBank/DDBJ databases">
        <authorList>
            <person name="Sun Q."/>
            <person name="Ohkuma M."/>
        </authorList>
    </citation>
    <scope>NUCLEOTIDE SEQUENCE</scope>
    <source>
        <strain evidence="1">JCM 4125</strain>
    </source>
</reference>
<evidence type="ECO:0000313" key="1">
    <source>
        <dbReference type="EMBL" id="GGT98483.1"/>
    </source>
</evidence>
<dbReference type="EMBL" id="BMSA01000057">
    <property type="protein sequence ID" value="GGT98483.1"/>
    <property type="molecule type" value="Genomic_DNA"/>
</dbReference>
<dbReference type="Proteomes" id="UP000646776">
    <property type="component" value="Unassembled WGS sequence"/>
</dbReference>
<name>A0A918HRC8_9ACTN</name>
<gene>
    <name evidence="1" type="ORF">GCM10010226_89730</name>
</gene>
<sequence length="115" mass="12141">MLSAALLSGVTVSQQAQAAPGRSALPPFPTVAFYTGSELTGTEHTADLTDNTCHNLTEPALSALNYAAVDVDVYYNPDCRTGEPGKTGDLYMALGSLHWAELSYPGLSYRVRSGS</sequence>
<protein>
    <submittedName>
        <fullName evidence="1">Uncharacterized protein</fullName>
    </submittedName>
</protein>
<reference evidence="1" key="1">
    <citation type="journal article" date="2014" name="Int. J. Syst. Evol. Microbiol.">
        <title>Complete genome sequence of Corynebacterium casei LMG S-19264T (=DSM 44701T), isolated from a smear-ripened cheese.</title>
        <authorList>
            <consortium name="US DOE Joint Genome Institute (JGI-PGF)"/>
            <person name="Walter F."/>
            <person name="Albersmeier A."/>
            <person name="Kalinowski J."/>
            <person name="Ruckert C."/>
        </authorList>
    </citation>
    <scope>NUCLEOTIDE SEQUENCE</scope>
    <source>
        <strain evidence="1">JCM 4125</strain>
    </source>
</reference>